<dbReference type="CDD" id="cd17242">
    <property type="entry name" value="MobM_relaxase"/>
    <property type="match status" value="1"/>
</dbReference>
<reference evidence="1 2" key="1">
    <citation type="submission" date="2020-08" db="EMBL/GenBank/DDBJ databases">
        <title>Novel species isolated from subtropical streams in China.</title>
        <authorList>
            <person name="Lu H."/>
        </authorList>
    </citation>
    <scope>NUCLEOTIDE SEQUENCE [LARGE SCALE GENOMIC DNA]</scope>
    <source>
        <strain evidence="1 2">CY22W</strain>
    </source>
</reference>
<dbReference type="Gene3D" id="3.30.930.30">
    <property type="match status" value="1"/>
</dbReference>
<protein>
    <submittedName>
        <fullName evidence="1">Plasmid recombination protein</fullName>
    </submittedName>
</protein>
<dbReference type="InterPro" id="IPR001668">
    <property type="entry name" value="Mob_Pre"/>
</dbReference>
<accession>A0ABR7A1H5</accession>
<name>A0ABR7A1H5_9BURK</name>
<dbReference type="EMBL" id="JACOGD010000001">
    <property type="protein sequence ID" value="MBC3930606.1"/>
    <property type="molecule type" value="Genomic_DNA"/>
</dbReference>
<dbReference type="RefSeq" id="WP_186902457.1">
    <property type="nucleotide sequence ID" value="NZ_JACOGD010000001.1"/>
</dbReference>
<organism evidence="1 2">
    <name type="scientific">Undibacterium curvum</name>
    <dbReference type="NCBI Taxonomy" id="2762294"/>
    <lineage>
        <taxon>Bacteria</taxon>
        <taxon>Pseudomonadati</taxon>
        <taxon>Pseudomonadota</taxon>
        <taxon>Betaproteobacteria</taxon>
        <taxon>Burkholderiales</taxon>
        <taxon>Oxalobacteraceae</taxon>
        <taxon>Undibacterium</taxon>
    </lineage>
</organism>
<evidence type="ECO:0000313" key="2">
    <source>
        <dbReference type="Proteomes" id="UP000654304"/>
    </source>
</evidence>
<dbReference type="Pfam" id="PF01076">
    <property type="entry name" value="Mob_Pre"/>
    <property type="match status" value="1"/>
</dbReference>
<proteinExistence type="predicted"/>
<dbReference type="Proteomes" id="UP000654304">
    <property type="component" value="Unassembled WGS sequence"/>
</dbReference>
<keyword evidence="2" id="KW-1185">Reference proteome</keyword>
<comment type="caution">
    <text evidence="1">The sequence shown here is derived from an EMBL/GenBank/DDBJ whole genome shotgun (WGS) entry which is preliminary data.</text>
</comment>
<gene>
    <name evidence="1" type="ORF">H8K43_02880</name>
</gene>
<evidence type="ECO:0000313" key="1">
    <source>
        <dbReference type="EMBL" id="MBC3930606.1"/>
    </source>
</evidence>
<sequence>MTQTYPLVLRVQRVGSNSRNRYDEKIIEKAARHNLREIKAELLENAANAIDPRKSHLNFVLRGEGTAAAVVQHMEQLIQAANAKILRKDNIRGVELVFSLPTDSTIDVRACFEDFLNWVESHYQGIPVISAVAHLDESAPHVHVILLPIKDGHFRGSEIMGNANTLKALRRNCVEVVGKKYNLFNETPKTGNDKKRDLEFANELIEYIRAEPAVLTELRLRQLLSEIFAKNTDKLRSVLANQLRKRAKRHKAKSFVGVMTKKVKSLKSDFVAA</sequence>